<proteinExistence type="predicted"/>
<dbReference type="KEGG" id="tng:GSTEN00010726G001"/>
<name>Q4SXQ5_TETNG</name>
<feature type="region of interest" description="Disordered" evidence="1">
    <location>
        <begin position="1"/>
        <end position="20"/>
    </location>
</feature>
<accession>Q4SXQ5</accession>
<gene>
    <name evidence="2" type="ORF">GSTENG00010726001</name>
</gene>
<feature type="non-terminal residue" evidence="2">
    <location>
        <position position="47"/>
    </location>
</feature>
<evidence type="ECO:0000256" key="1">
    <source>
        <dbReference type="SAM" id="MobiDB-lite"/>
    </source>
</evidence>
<dbReference type="AlphaFoldDB" id="Q4SXQ5"/>
<reference evidence="2" key="1">
    <citation type="journal article" date="2004" name="Nature">
        <title>Genome duplication in the teleost fish Tetraodon nigroviridis reveals the early vertebrate proto-karyotype.</title>
        <authorList>
            <person name="Jaillon O."/>
            <person name="Aury J.-M."/>
            <person name="Brunet F."/>
            <person name="Petit J.-L."/>
            <person name="Stange-Thomann N."/>
            <person name="Mauceli E."/>
            <person name="Bouneau L."/>
            <person name="Fischer C."/>
            <person name="Ozouf-Costaz C."/>
            <person name="Bernot A."/>
            <person name="Nicaud S."/>
            <person name="Jaffe D."/>
            <person name="Fisher S."/>
            <person name="Lutfalla G."/>
            <person name="Dossat C."/>
            <person name="Segurens B."/>
            <person name="Dasilva C."/>
            <person name="Salanoubat M."/>
            <person name="Levy M."/>
            <person name="Boudet N."/>
            <person name="Castellano S."/>
            <person name="Anthouard V."/>
            <person name="Jubin C."/>
            <person name="Castelli V."/>
            <person name="Katinka M."/>
            <person name="Vacherie B."/>
            <person name="Biemont C."/>
            <person name="Skalli Z."/>
            <person name="Cattolico L."/>
            <person name="Poulain J."/>
            <person name="De Berardinis V."/>
            <person name="Cruaud C."/>
            <person name="Duprat S."/>
            <person name="Brottier P."/>
            <person name="Coutanceau J.-P."/>
            <person name="Gouzy J."/>
            <person name="Parra G."/>
            <person name="Lardier G."/>
            <person name="Chapple C."/>
            <person name="McKernan K.J."/>
            <person name="McEwan P."/>
            <person name="Bosak S."/>
            <person name="Kellis M."/>
            <person name="Volff J.-N."/>
            <person name="Guigo R."/>
            <person name="Zody M.C."/>
            <person name="Mesirov J."/>
            <person name="Lindblad-Toh K."/>
            <person name="Birren B."/>
            <person name="Nusbaum C."/>
            <person name="Kahn D."/>
            <person name="Robinson-Rechavi M."/>
            <person name="Laudet V."/>
            <person name="Schachter V."/>
            <person name="Quetier F."/>
            <person name="Saurin W."/>
            <person name="Scarpelli C."/>
            <person name="Wincker P."/>
            <person name="Lander E.S."/>
            <person name="Weissenbach J."/>
            <person name="Roest Crollius H."/>
        </authorList>
    </citation>
    <scope>NUCLEOTIDE SEQUENCE [LARGE SCALE GENOMIC DNA]</scope>
</reference>
<dbReference type="EMBL" id="CAAE01012353">
    <property type="protein sequence ID" value="CAF94577.1"/>
    <property type="molecule type" value="Genomic_DNA"/>
</dbReference>
<comment type="caution">
    <text evidence="2">The sequence shown here is derived from an EMBL/GenBank/DDBJ whole genome shotgun (WGS) entry which is preliminary data.</text>
</comment>
<reference evidence="2" key="2">
    <citation type="submission" date="2004-02" db="EMBL/GenBank/DDBJ databases">
        <authorList>
            <consortium name="Genoscope"/>
            <consortium name="Whitehead Institute Centre for Genome Research"/>
        </authorList>
    </citation>
    <scope>NUCLEOTIDE SEQUENCE</scope>
</reference>
<evidence type="ECO:0000313" key="2">
    <source>
        <dbReference type="EMBL" id="CAF94577.1"/>
    </source>
</evidence>
<protein>
    <submittedName>
        <fullName evidence="2">(spotted green pufferfish) hypothetical protein</fullName>
    </submittedName>
</protein>
<organism evidence="2">
    <name type="scientific">Tetraodon nigroviridis</name>
    <name type="common">Spotted green pufferfish</name>
    <name type="synonym">Chelonodon nigroviridis</name>
    <dbReference type="NCBI Taxonomy" id="99883"/>
    <lineage>
        <taxon>Eukaryota</taxon>
        <taxon>Metazoa</taxon>
        <taxon>Chordata</taxon>
        <taxon>Craniata</taxon>
        <taxon>Vertebrata</taxon>
        <taxon>Euteleostomi</taxon>
        <taxon>Actinopterygii</taxon>
        <taxon>Neopterygii</taxon>
        <taxon>Teleostei</taxon>
        <taxon>Neoteleostei</taxon>
        <taxon>Acanthomorphata</taxon>
        <taxon>Eupercaria</taxon>
        <taxon>Tetraodontiformes</taxon>
        <taxon>Tetradontoidea</taxon>
        <taxon>Tetraodontidae</taxon>
        <taxon>Tetraodon</taxon>
    </lineage>
</organism>
<sequence>DGADNIAGVHESQELQQASKQERLIRLSGYKKKSLSSGRNAPVTALQ</sequence>